<keyword evidence="6 7" id="KW-0998">Cell outer membrane</keyword>
<evidence type="ECO:0000256" key="5">
    <source>
        <dbReference type="ARBA" id="ARBA00023136"/>
    </source>
</evidence>
<dbReference type="Pfam" id="PF13715">
    <property type="entry name" value="CarbopepD_reg_2"/>
    <property type="match status" value="1"/>
</dbReference>
<reference evidence="9 10" key="1">
    <citation type="submission" date="2020-03" db="EMBL/GenBank/DDBJ databases">
        <title>Genomic Encyclopedia of Type Strains, Phase IV (KMG-IV): sequencing the most valuable type-strain genomes for metagenomic binning, comparative biology and taxonomic classification.</title>
        <authorList>
            <person name="Goeker M."/>
        </authorList>
    </citation>
    <scope>NUCLEOTIDE SEQUENCE [LARGE SCALE GENOMIC DNA]</scope>
    <source>
        <strain evidence="9 10">DSM 102865</strain>
    </source>
</reference>
<comment type="caution">
    <text evidence="9">The sequence shown here is derived from an EMBL/GenBank/DDBJ whole genome shotgun (WGS) entry which is preliminary data.</text>
</comment>
<evidence type="ECO:0000256" key="3">
    <source>
        <dbReference type="ARBA" id="ARBA00022452"/>
    </source>
</evidence>
<evidence type="ECO:0000256" key="7">
    <source>
        <dbReference type="PROSITE-ProRule" id="PRU01360"/>
    </source>
</evidence>
<comment type="similarity">
    <text evidence="7">Belongs to the TonB-dependent receptor family.</text>
</comment>
<keyword evidence="10" id="KW-1185">Reference proteome</keyword>
<dbReference type="EMBL" id="JAASQJ010000003">
    <property type="protein sequence ID" value="NIJ54467.1"/>
    <property type="molecule type" value="Genomic_DNA"/>
</dbReference>
<evidence type="ECO:0000256" key="4">
    <source>
        <dbReference type="ARBA" id="ARBA00022692"/>
    </source>
</evidence>
<comment type="subcellular location">
    <subcellularLocation>
        <location evidence="1 7">Cell outer membrane</location>
        <topology evidence="1 7">Multi-pass membrane protein</topology>
    </subcellularLocation>
</comment>
<dbReference type="InterPro" id="IPR039426">
    <property type="entry name" value="TonB-dep_rcpt-like"/>
</dbReference>
<dbReference type="Gene3D" id="2.170.130.10">
    <property type="entry name" value="TonB-dependent receptor, plug domain"/>
    <property type="match status" value="1"/>
</dbReference>
<evidence type="ECO:0000313" key="10">
    <source>
        <dbReference type="Proteomes" id="UP001179181"/>
    </source>
</evidence>
<dbReference type="NCBIfam" id="TIGR04057">
    <property type="entry name" value="SusC_RagA_signa"/>
    <property type="match status" value="1"/>
</dbReference>
<dbReference type="Proteomes" id="UP001179181">
    <property type="component" value="Unassembled WGS sequence"/>
</dbReference>
<keyword evidence="3 7" id="KW-1134">Transmembrane beta strand</keyword>
<feature type="domain" description="Secretin/TonB short N-terminal" evidence="8">
    <location>
        <begin position="45"/>
        <end position="96"/>
    </location>
</feature>
<keyword evidence="2 7" id="KW-0813">Transport</keyword>
<dbReference type="InterPro" id="IPR023996">
    <property type="entry name" value="TonB-dep_OMP_SusC/RagA"/>
</dbReference>
<evidence type="ECO:0000256" key="1">
    <source>
        <dbReference type="ARBA" id="ARBA00004571"/>
    </source>
</evidence>
<dbReference type="Gene3D" id="2.60.40.1120">
    <property type="entry name" value="Carboxypeptidase-like, regulatory domain"/>
    <property type="match status" value="1"/>
</dbReference>
<keyword evidence="5 7" id="KW-0472">Membrane</keyword>
<evidence type="ECO:0000256" key="6">
    <source>
        <dbReference type="ARBA" id="ARBA00023237"/>
    </source>
</evidence>
<name>A0ABX0UNA7_9BACT</name>
<dbReference type="InterPro" id="IPR037066">
    <property type="entry name" value="Plug_dom_sf"/>
</dbReference>
<evidence type="ECO:0000259" key="8">
    <source>
        <dbReference type="SMART" id="SM00965"/>
    </source>
</evidence>
<accession>A0ABX0UNA7</accession>
<dbReference type="Gene3D" id="2.40.170.20">
    <property type="entry name" value="TonB-dependent receptor, beta-barrel domain"/>
    <property type="match status" value="1"/>
</dbReference>
<sequence>MILIVGVSYAHTSNAQQYLDKRLSLNAENREIKKVFADIEKSTDVRFVYSSQVIESSRKVSVHQNNTTLAQVLADLLLPLKVEYELVGRKVVLSTSRAESNLIDKGPQPDIIQSVNAIERITTGKVTDEKGLVLAGVNVILKGTQTGSTTDTDGQYSIQVPDENAILVFSFVGYQSQEIAVGDKTSISISLKPEDRALEEIIVVGYGTQKQREVTGSIATIQAAQLEDQPVGQFAQKLQGRVAGVQINQSTGVPGAGIAIRIRGAASINAGNNPLYVVDGFPIVGGINNINPNEIESFSILKGASAAALYGSRAANGVVLITTKQAKPGKTSIQFSATYGVARVPQRGRAKLMNAKEFLADRKAIFEDKIKYEGWTGGIPELYQNPEAYSGPDTDWYEELLQPAGQNSYNLTLLSNKDNFSTATTLGYYKEKGSIINTDFQRFSLRSNNEYKVNKAIKVGINIAPTYQTSNNPDSDNFYSLIYAAVITPSIFSPDDTNPDGSRKLSFTGPGLFTFPNWKRSLEETKNVTNATRLLSSAYAQVEFLKDFRFKSSVSIDIENRKQRIFSPSTVGTIFANAPKLATGSYQTNQYTSWLTENTLNYAKTFGGDHTVEALVGYSAQLFRQENNTLTGTSFPDDAVSWIDAAALKSGSSNATEWSLLSLYSRLNYNFKGKYLLSASIRRDGSSRFGSDNRWGAFPSISAGWIISDEGFAQRWRSVSYLKLRTEFGDAGNFNIGNYSQFGNINSTNYVFGGALVQGRSPSSIGNSLLTWETTRGMDVGLDIGLFKDRISLTLDYYNKSTKNMLYQVDIPNGAGFSNIQDNIGEFHFWGYEAGVTTKNLVGDLKWSTDFNISINRNKVIKLGTNNTPIGGIGEYSSDIWKTEVGNPMGQFYGYVFDGIYMTKSEFDSQPKHSTSQIGTMRMKDLNADGVINSLDRTYIGNPSPKFLFGINNSLTYKSFDLNLVFSGSYGGKMYYSLAEWSETLEGIFNVEKYMKDRWRSEENPGAGIVGRSLSGTTSFPRSNQDRLVLDASYLTLKNVTLGYTFPALTKYVSKARIFISVQQAFILTKYKGANPEASLNGLNGLREGVDVSPYPIPRTVALGVNLSF</sequence>
<dbReference type="SMART" id="SM00965">
    <property type="entry name" value="STN"/>
    <property type="match status" value="1"/>
</dbReference>
<dbReference type="InterPro" id="IPR008969">
    <property type="entry name" value="CarboxyPept-like_regulatory"/>
</dbReference>
<protein>
    <submittedName>
        <fullName evidence="9">TonB-linked SusC/RagA family outer membrane protein</fullName>
    </submittedName>
</protein>
<gene>
    <name evidence="9" type="ORF">FHS68_003649</name>
</gene>
<dbReference type="PROSITE" id="PS52016">
    <property type="entry name" value="TONB_DEPENDENT_REC_3"/>
    <property type="match status" value="1"/>
</dbReference>
<dbReference type="InterPro" id="IPR023997">
    <property type="entry name" value="TonB-dep_OMP_SusC/RagA_CS"/>
</dbReference>
<evidence type="ECO:0000313" key="9">
    <source>
        <dbReference type="EMBL" id="NIJ54467.1"/>
    </source>
</evidence>
<dbReference type="InterPro" id="IPR012910">
    <property type="entry name" value="Plug_dom"/>
</dbReference>
<evidence type="ECO:0000256" key="2">
    <source>
        <dbReference type="ARBA" id="ARBA00022448"/>
    </source>
</evidence>
<dbReference type="RefSeq" id="WP_167272693.1">
    <property type="nucleotide sequence ID" value="NZ_JAASQJ010000003.1"/>
</dbReference>
<dbReference type="SUPFAM" id="SSF49464">
    <property type="entry name" value="Carboxypeptidase regulatory domain-like"/>
    <property type="match status" value="1"/>
</dbReference>
<keyword evidence="4 7" id="KW-0812">Transmembrane</keyword>
<dbReference type="InterPro" id="IPR011662">
    <property type="entry name" value="Secretin/TonB_short_N"/>
</dbReference>
<proteinExistence type="inferred from homology"/>
<dbReference type="NCBIfam" id="TIGR04056">
    <property type="entry name" value="OMP_RagA_SusC"/>
    <property type="match status" value="1"/>
</dbReference>
<dbReference type="InterPro" id="IPR036942">
    <property type="entry name" value="Beta-barrel_TonB_sf"/>
</dbReference>
<dbReference type="SUPFAM" id="SSF56935">
    <property type="entry name" value="Porins"/>
    <property type="match status" value="1"/>
</dbReference>
<dbReference type="Pfam" id="PF07715">
    <property type="entry name" value="Plug"/>
    <property type="match status" value="1"/>
</dbReference>
<organism evidence="9 10">
    <name type="scientific">Dyadobacter arcticus</name>
    <dbReference type="NCBI Taxonomy" id="1078754"/>
    <lineage>
        <taxon>Bacteria</taxon>
        <taxon>Pseudomonadati</taxon>
        <taxon>Bacteroidota</taxon>
        <taxon>Cytophagia</taxon>
        <taxon>Cytophagales</taxon>
        <taxon>Spirosomataceae</taxon>
        <taxon>Dyadobacter</taxon>
    </lineage>
</organism>